<evidence type="ECO:0000313" key="3">
    <source>
        <dbReference type="Proteomes" id="UP000287651"/>
    </source>
</evidence>
<feature type="coiled-coil region" evidence="1">
    <location>
        <begin position="26"/>
        <end position="102"/>
    </location>
</feature>
<proteinExistence type="predicted"/>
<accession>A0A426ZW63</accession>
<keyword evidence="1" id="KW-0175">Coiled coil</keyword>
<sequence length="365" mass="41150">MFMDYRIKQLQEELDALKSNGGPEAITKAEECASELQEELEKTKRERGEELLRREASEKELHKDRSHLSHAQRLLKEARVRARKMDDELLQTMKALESARAELPRQSVVQYKESLGFKEGLKRMDRVTYEYGYRVALARFHARHPDTKVEEDPFTIHPEDDLVPMERQQAFDDSVFNLALQVAAFLSVMSVFPVKATLPSFVTSDFVIGLASGLGKSRGLRRPEAVAALPRAGPPGSRLLMTPFAGVPPREPIGESSNARAGASTTLWFTPYPLVLGLGWSFYSECCRSFVPGNLTVLMAYHTVVPFHHVRRSCEGNKGEVDRGLDLRILGALEVNQRRDLICLSLKGFCTIDQCREGEFTTRPL</sequence>
<organism evidence="2 3">
    <name type="scientific">Ensete ventricosum</name>
    <name type="common">Abyssinian banana</name>
    <name type="synonym">Musa ensete</name>
    <dbReference type="NCBI Taxonomy" id="4639"/>
    <lineage>
        <taxon>Eukaryota</taxon>
        <taxon>Viridiplantae</taxon>
        <taxon>Streptophyta</taxon>
        <taxon>Embryophyta</taxon>
        <taxon>Tracheophyta</taxon>
        <taxon>Spermatophyta</taxon>
        <taxon>Magnoliopsida</taxon>
        <taxon>Liliopsida</taxon>
        <taxon>Zingiberales</taxon>
        <taxon>Musaceae</taxon>
        <taxon>Ensete</taxon>
    </lineage>
</organism>
<name>A0A426ZW63_ENSVE</name>
<dbReference type="Proteomes" id="UP000287651">
    <property type="component" value="Unassembled WGS sequence"/>
</dbReference>
<dbReference type="CDD" id="cd07307">
    <property type="entry name" value="BAR"/>
    <property type="match status" value="1"/>
</dbReference>
<gene>
    <name evidence="2" type="ORF">B296_00001700</name>
</gene>
<evidence type="ECO:0000256" key="1">
    <source>
        <dbReference type="SAM" id="Coils"/>
    </source>
</evidence>
<evidence type="ECO:0000313" key="2">
    <source>
        <dbReference type="EMBL" id="RRT68226.1"/>
    </source>
</evidence>
<dbReference type="EMBL" id="AMZH03004758">
    <property type="protein sequence ID" value="RRT68226.1"/>
    <property type="molecule type" value="Genomic_DNA"/>
</dbReference>
<comment type="caution">
    <text evidence="2">The sequence shown here is derived from an EMBL/GenBank/DDBJ whole genome shotgun (WGS) entry which is preliminary data.</text>
</comment>
<reference evidence="2 3" key="1">
    <citation type="journal article" date="2014" name="Agronomy (Basel)">
        <title>A Draft Genome Sequence for Ensete ventricosum, the Drought-Tolerant Tree Against Hunger.</title>
        <authorList>
            <person name="Harrison J."/>
            <person name="Moore K.A."/>
            <person name="Paszkiewicz K."/>
            <person name="Jones T."/>
            <person name="Grant M."/>
            <person name="Ambacheew D."/>
            <person name="Muzemil S."/>
            <person name="Studholme D.J."/>
        </authorList>
    </citation>
    <scope>NUCLEOTIDE SEQUENCE [LARGE SCALE GENOMIC DNA]</scope>
</reference>
<protein>
    <submittedName>
        <fullName evidence="2">Uncharacterized protein</fullName>
    </submittedName>
</protein>
<dbReference type="AlphaFoldDB" id="A0A426ZW63"/>